<dbReference type="GO" id="GO:0005737">
    <property type="term" value="C:cytoplasm"/>
    <property type="evidence" value="ECO:0007669"/>
    <property type="project" value="TreeGrafter"/>
</dbReference>
<dbReference type="AlphaFoldDB" id="A0A934SUN4"/>
<dbReference type="GO" id="GO:0008718">
    <property type="term" value="F:D-amino-acid dehydrogenase activity"/>
    <property type="evidence" value="ECO:0007669"/>
    <property type="project" value="TreeGrafter"/>
</dbReference>
<accession>A0A934SUN4</accession>
<keyword evidence="5" id="KW-1185">Reference proteome</keyword>
<dbReference type="Proteomes" id="UP000622890">
    <property type="component" value="Unassembled WGS sequence"/>
</dbReference>
<proteinExistence type="inferred from homology"/>
<keyword evidence="2" id="KW-0560">Oxidoreductase</keyword>
<comment type="similarity">
    <text evidence="1">Belongs to the DadA oxidoreductase family.</text>
</comment>
<evidence type="ECO:0000313" key="5">
    <source>
        <dbReference type="Proteomes" id="UP000622890"/>
    </source>
</evidence>
<dbReference type="InterPro" id="IPR036188">
    <property type="entry name" value="FAD/NAD-bd_sf"/>
</dbReference>
<dbReference type="RefSeq" id="WP_200592540.1">
    <property type="nucleotide sequence ID" value="NZ_JAEPBG010000005.1"/>
</dbReference>
<evidence type="ECO:0000259" key="3">
    <source>
        <dbReference type="Pfam" id="PF01266"/>
    </source>
</evidence>
<dbReference type="InterPro" id="IPR006076">
    <property type="entry name" value="FAD-dep_OxRdtase"/>
</dbReference>
<dbReference type="Pfam" id="PF01266">
    <property type="entry name" value="DAO"/>
    <property type="match status" value="1"/>
</dbReference>
<sequence>MQIAVIGGGAAGVSTAFFLAGTGHQVALLERYGNVAQEISSGNAGLMSSRNTVPWAAPGMPQKLLRLLFRPETPVSMRARMQPSLWRWLRRWMAECEIDRFRINAARLQGLADYSSDLMRQLGEHYPFEYEKTTGLLQLFRSQEERRFAEPALEMLAASSVPHRLLEPEGARCIEPSLAWHTPLNSALYLPEDEAGNCPLFIRQLRNAAQEMGVSFHFDSRVDGIDSDGKGVALRVGEQRFHADAVVIATGAGSIGMLRALGVKPPFHPVKSYSATAFIRDFEHAPSASVLDETYKVNLSRLGSRVRLAGTVEIGFPAPELRETALRTLVKVGEDWFPQAANYNGATFWSGITPMLPDGGPLIGPTSLPHVYLNISGAHHGWAMAVGAGRLVSDMISGYAADIDTSGLTLTRFA</sequence>
<name>A0A934SUN4_9BURK</name>
<dbReference type="GO" id="GO:0055130">
    <property type="term" value="P:D-alanine catabolic process"/>
    <property type="evidence" value="ECO:0007669"/>
    <property type="project" value="TreeGrafter"/>
</dbReference>
<feature type="domain" description="FAD dependent oxidoreductase" evidence="3">
    <location>
        <begin position="3"/>
        <end position="395"/>
    </location>
</feature>
<dbReference type="Gene3D" id="3.30.9.10">
    <property type="entry name" value="D-Amino Acid Oxidase, subunit A, domain 2"/>
    <property type="match status" value="1"/>
</dbReference>
<dbReference type="PANTHER" id="PTHR13847">
    <property type="entry name" value="SARCOSINE DEHYDROGENASE-RELATED"/>
    <property type="match status" value="1"/>
</dbReference>
<evidence type="ECO:0000313" key="4">
    <source>
        <dbReference type="EMBL" id="MBK4735770.1"/>
    </source>
</evidence>
<dbReference type="PANTHER" id="PTHR13847:SF280">
    <property type="entry name" value="D-AMINO ACID DEHYDROGENASE"/>
    <property type="match status" value="1"/>
</dbReference>
<protein>
    <submittedName>
        <fullName evidence="4">FAD-dependent oxidoreductase</fullName>
    </submittedName>
</protein>
<comment type="caution">
    <text evidence="4">The sequence shown here is derived from an EMBL/GenBank/DDBJ whole genome shotgun (WGS) entry which is preliminary data.</text>
</comment>
<dbReference type="GO" id="GO:0005886">
    <property type="term" value="C:plasma membrane"/>
    <property type="evidence" value="ECO:0007669"/>
    <property type="project" value="TreeGrafter"/>
</dbReference>
<organism evidence="4 5">
    <name type="scientific">Noviherbaspirillum pedocola</name>
    <dbReference type="NCBI Taxonomy" id="2801341"/>
    <lineage>
        <taxon>Bacteria</taxon>
        <taxon>Pseudomonadati</taxon>
        <taxon>Pseudomonadota</taxon>
        <taxon>Betaproteobacteria</taxon>
        <taxon>Burkholderiales</taxon>
        <taxon>Oxalobacteraceae</taxon>
        <taxon>Noviherbaspirillum</taxon>
    </lineage>
</organism>
<gene>
    <name evidence="4" type="ORF">JJB74_14195</name>
</gene>
<reference evidence="4" key="1">
    <citation type="submission" date="2021-01" db="EMBL/GenBank/DDBJ databases">
        <title>Genome sequence of strain Noviherbaspirillum sp. DKR-6.</title>
        <authorList>
            <person name="Chaudhary D.K."/>
        </authorList>
    </citation>
    <scope>NUCLEOTIDE SEQUENCE</scope>
    <source>
        <strain evidence="4">DKR-6</strain>
    </source>
</reference>
<evidence type="ECO:0000256" key="2">
    <source>
        <dbReference type="ARBA" id="ARBA00023002"/>
    </source>
</evidence>
<dbReference type="SUPFAM" id="SSF54373">
    <property type="entry name" value="FAD-linked reductases, C-terminal domain"/>
    <property type="match status" value="1"/>
</dbReference>
<dbReference type="SUPFAM" id="SSF51905">
    <property type="entry name" value="FAD/NAD(P)-binding domain"/>
    <property type="match status" value="1"/>
</dbReference>
<evidence type="ECO:0000256" key="1">
    <source>
        <dbReference type="ARBA" id="ARBA00009410"/>
    </source>
</evidence>
<dbReference type="Gene3D" id="3.50.50.60">
    <property type="entry name" value="FAD/NAD(P)-binding domain"/>
    <property type="match status" value="2"/>
</dbReference>
<dbReference type="EMBL" id="JAEPBG010000005">
    <property type="protein sequence ID" value="MBK4735770.1"/>
    <property type="molecule type" value="Genomic_DNA"/>
</dbReference>